<dbReference type="InterPro" id="IPR036053">
    <property type="entry name" value="PABP-dom"/>
</dbReference>
<accession>A0A8S3D2I8</accession>
<dbReference type="EMBL" id="CAJOBI010181504">
    <property type="protein sequence ID" value="CAF4928181.1"/>
    <property type="molecule type" value="Genomic_DNA"/>
</dbReference>
<sequence>YTRTARNLPQNNVGGFGNSIVVAGQEPLTPAGLANATPQEQKQMLGERLFPLIQQMHP</sequence>
<organism evidence="3 4">
    <name type="scientific">Rotaria magnacalcarata</name>
    <dbReference type="NCBI Taxonomy" id="392030"/>
    <lineage>
        <taxon>Eukaryota</taxon>
        <taxon>Metazoa</taxon>
        <taxon>Spiralia</taxon>
        <taxon>Gnathifera</taxon>
        <taxon>Rotifera</taxon>
        <taxon>Eurotatoria</taxon>
        <taxon>Bdelloidea</taxon>
        <taxon>Philodinida</taxon>
        <taxon>Philodinidae</taxon>
        <taxon>Rotaria</taxon>
    </lineage>
</organism>
<evidence type="ECO:0000313" key="4">
    <source>
        <dbReference type="Proteomes" id="UP000676336"/>
    </source>
</evidence>
<dbReference type="Gene3D" id="1.10.1900.10">
    <property type="entry name" value="c-terminal domain of poly(a) binding protein"/>
    <property type="match status" value="1"/>
</dbReference>
<dbReference type="PROSITE" id="PS51309">
    <property type="entry name" value="PABC"/>
    <property type="match status" value="1"/>
</dbReference>
<proteinExistence type="predicted"/>
<evidence type="ECO:0000313" key="3">
    <source>
        <dbReference type="EMBL" id="CAF4928181.1"/>
    </source>
</evidence>
<dbReference type="Proteomes" id="UP000676336">
    <property type="component" value="Unassembled WGS sequence"/>
</dbReference>
<dbReference type="Pfam" id="PF00658">
    <property type="entry name" value="MLLE"/>
    <property type="match status" value="1"/>
</dbReference>
<feature type="non-terminal residue" evidence="3">
    <location>
        <position position="58"/>
    </location>
</feature>
<evidence type="ECO:0000259" key="1">
    <source>
        <dbReference type="PROSITE" id="PS51309"/>
    </source>
</evidence>
<name>A0A8S3D2I8_9BILA</name>
<evidence type="ECO:0000313" key="2">
    <source>
        <dbReference type="EMBL" id="CAF4549349.1"/>
    </source>
</evidence>
<feature type="domain" description="PABC" evidence="1">
    <location>
        <begin position="25"/>
        <end position="58"/>
    </location>
</feature>
<reference evidence="3" key="1">
    <citation type="submission" date="2021-02" db="EMBL/GenBank/DDBJ databases">
        <authorList>
            <person name="Nowell W R."/>
        </authorList>
    </citation>
    <scope>NUCLEOTIDE SEQUENCE</scope>
</reference>
<dbReference type="GO" id="GO:0003723">
    <property type="term" value="F:RNA binding"/>
    <property type="evidence" value="ECO:0007669"/>
    <property type="project" value="InterPro"/>
</dbReference>
<dbReference type="EMBL" id="CAJOBI010092524">
    <property type="protein sequence ID" value="CAF4549349.1"/>
    <property type="molecule type" value="Genomic_DNA"/>
</dbReference>
<dbReference type="AlphaFoldDB" id="A0A8S3D2I8"/>
<comment type="caution">
    <text evidence="3">The sequence shown here is derived from an EMBL/GenBank/DDBJ whole genome shotgun (WGS) entry which is preliminary data.</text>
</comment>
<protein>
    <recommendedName>
        <fullName evidence="1">PABC domain-containing protein</fullName>
    </recommendedName>
</protein>
<feature type="non-terminal residue" evidence="3">
    <location>
        <position position="1"/>
    </location>
</feature>
<dbReference type="InterPro" id="IPR002004">
    <property type="entry name" value="PABP_HYD_C"/>
</dbReference>
<gene>
    <name evidence="2" type="ORF">SMN809_LOCUS36959</name>
    <name evidence="3" type="ORF">SMN809_LOCUS53054</name>
</gene>
<dbReference type="SUPFAM" id="SSF63570">
    <property type="entry name" value="PABC (PABP) domain"/>
    <property type="match status" value="1"/>
</dbReference>